<dbReference type="Pfam" id="PF16925">
    <property type="entry name" value="TetR_C_13"/>
    <property type="match status" value="1"/>
</dbReference>
<protein>
    <submittedName>
        <fullName evidence="6">TetR family transcriptional regulator</fullName>
    </submittedName>
</protein>
<feature type="domain" description="Tetracyclin repressor-like C-terminal" evidence="5">
    <location>
        <begin position="89"/>
        <end position="192"/>
    </location>
</feature>
<dbReference type="SUPFAM" id="SSF48498">
    <property type="entry name" value="Tetracyclin repressor-like, C-terminal domain"/>
    <property type="match status" value="1"/>
</dbReference>
<keyword evidence="2" id="KW-0238">DNA-binding</keyword>
<name>A0ABQ5MKG4_9FLAO</name>
<dbReference type="RefSeq" id="WP_281765058.1">
    <property type="nucleotide sequence ID" value="NZ_BRVO01000002.1"/>
</dbReference>
<evidence type="ECO:0000256" key="2">
    <source>
        <dbReference type="ARBA" id="ARBA00023125"/>
    </source>
</evidence>
<sequence length="200" mass="22928">MKVILIMAGRPKIFDEQSAVEKALEVFWDQCYHTASTEELLKAMGIGKGSFYLTFKGGKQELYQKSIRLFFEQQYQQMEVMLLQAENPITALKKLFRALARGTAKEQQRGCFLGNALVQLSEKETVVKNEVDRLLHQLQQLFALVVTKGQQQGIVNSGLDPELIAWQLLNLWNGIQVTRRMQRAPEVLQELIETNLEMIL</sequence>
<evidence type="ECO:0000256" key="1">
    <source>
        <dbReference type="ARBA" id="ARBA00023015"/>
    </source>
</evidence>
<dbReference type="InterPro" id="IPR036271">
    <property type="entry name" value="Tet_transcr_reg_TetR-rel_C_sf"/>
</dbReference>
<keyword evidence="3" id="KW-0804">Transcription</keyword>
<reference evidence="6" key="1">
    <citation type="submission" date="2022-07" db="EMBL/GenBank/DDBJ databases">
        <title>Taxonomy of Novel Oxalotrophic and Methylotrophic Bacteria.</title>
        <authorList>
            <person name="Sahin N."/>
            <person name="Tani A."/>
        </authorList>
    </citation>
    <scope>NUCLEOTIDE SEQUENCE</scope>
    <source>
        <strain evidence="6">Y10</strain>
    </source>
</reference>
<evidence type="ECO:0000313" key="7">
    <source>
        <dbReference type="Proteomes" id="UP001143543"/>
    </source>
</evidence>
<dbReference type="InterPro" id="IPR011075">
    <property type="entry name" value="TetR_C"/>
</dbReference>
<dbReference type="PANTHER" id="PTHR47506:SF10">
    <property type="entry name" value="TRANSCRIPTIONAL REGULATORY PROTEIN"/>
    <property type="match status" value="1"/>
</dbReference>
<evidence type="ECO:0000259" key="5">
    <source>
        <dbReference type="Pfam" id="PF16925"/>
    </source>
</evidence>
<dbReference type="InterPro" id="IPR001647">
    <property type="entry name" value="HTH_TetR"/>
</dbReference>
<evidence type="ECO:0000313" key="6">
    <source>
        <dbReference type="EMBL" id="GLB49422.1"/>
    </source>
</evidence>
<dbReference type="SUPFAM" id="SSF46689">
    <property type="entry name" value="Homeodomain-like"/>
    <property type="match status" value="1"/>
</dbReference>
<dbReference type="Proteomes" id="UP001143543">
    <property type="component" value="Unassembled WGS sequence"/>
</dbReference>
<evidence type="ECO:0000256" key="3">
    <source>
        <dbReference type="ARBA" id="ARBA00023163"/>
    </source>
</evidence>
<keyword evidence="1" id="KW-0805">Transcription regulation</keyword>
<dbReference type="InterPro" id="IPR009057">
    <property type="entry name" value="Homeodomain-like_sf"/>
</dbReference>
<comment type="caution">
    <text evidence="6">The sequence shown here is derived from an EMBL/GenBank/DDBJ whole genome shotgun (WGS) entry which is preliminary data.</text>
</comment>
<dbReference type="Gene3D" id="1.10.10.60">
    <property type="entry name" value="Homeodomain-like"/>
    <property type="match status" value="1"/>
</dbReference>
<dbReference type="EMBL" id="BRVO01000002">
    <property type="protein sequence ID" value="GLB49422.1"/>
    <property type="molecule type" value="Genomic_DNA"/>
</dbReference>
<dbReference type="PANTHER" id="PTHR47506">
    <property type="entry name" value="TRANSCRIPTIONAL REGULATORY PROTEIN"/>
    <property type="match status" value="1"/>
</dbReference>
<organism evidence="6 7">
    <name type="scientific">Neptunitalea lumnitzerae</name>
    <dbReference type="NCBI Taxonomy" id="2965509"/>
    <lineage>
        <taxon>Bacteria</taxon>
        <taxon>Pseudomonadati</taxon>
        <taxon>Bacteroidota</taxon>
        <taxon>Flavobacteriia</taxon>
        <taxon>Flavobacteriales</taxon>
        <taxon>Flavobacteriaceae</taxon>
        <taxon>Neptunitalea</taxon>
    </lineage>
</organism>
<keyword evidence="7" id="KW-1185">Reference proteome</keyword>
<dbReference type="Pfam" id="PF00440">
    <property type="entry name" value="TetR_N"/>
    <property type="match status" value="1"/>
</dbReference>
<evidence type="ECO:0000259" key="4">
    <source>
        <dbReference type="Pfam" id="PF00440"/>
    </source>
</evidence>
<proteinExistence type="predicted"/>
<dbReference type="Gene3D" id="1.10.357.10">
    <property type="entry name" value="Tetracycline Repressor, domain 2"/>
    <property type="match status" value="1"/>
</dbReference>
<gene>
    <name evidence="6" type="ORF">Y10_17900</name>
</gene>
<feature type="domain" description="HTH tetR-type" evidence="4">
    <location>
        <begin position="21"/>
        <end position="64"/>
    </location>
</feature>
<accession>A0ABQ5MKG4</accession>